<keyword evidence="8" id="KW-1185">Reference proteome</keyword>
<dbReference type="InterPro" id="IPR018846">
    <property type="entry name" value="Beta-prop_RSE1/DDB1/CPSF1_1st"/>
</dbReference>
<evidence type="ECO:0000259" key="5">
    <source>
        <dbReference type="Pfam" id="PF10433"/>
    </source>
</evidence>
<dbReference type="InterPro" id="IPR015943">
    <property type="entry name" value="WD40/YVTN_repeat-like_dom_sf"/>
</dbReference>
<dbReference type="AlphaFoldDB" id="S3CIV0"/>
<dbReference type="eggNOG" id="KOG1897">
    <property type="taxonomic scope" value="Eukaryota"/>
</dbReference>
<dbReference type="InterPro" id="IPR050358">
    <property type="entry name" value="RSE1/DDB1/CFT1"/>
</dbReference>
<comment type="subcellular location">
    <subcellularLocation>
        <location evidence="1">Nucleus</location>
    </subcellularLocation>
</comment>
<dbReference type="PANTHER" id="PTHR10644">
    <property type="entry name" value="DNA REPAIR/RNA PROCESSING CPSF FAMILY"/>
    <property type="match status" value="1"/>
</dbReference>
<dbReference type="HOGENOM" id="CLU_002893_1_1_1"/>
<gene>
    <name evidence="7" type="ORF">F503_02451</name>
</gene>
<feature type="region of interest" description="Disordered" evidence="3">
    <location>
        <begin position="1084"/>
        <end position="1103"/>
    </location>
</feature>
<protein>
    <submittedName>
        <fullName evidence="7">Uv-damaged dna-binding protein</fullName>
    </submittedName>
</protein>
<feature type="domain" description="RSE1/DDB1/CPSF1 C-terminal" evidence="4">
    <location>
        <begin position="1098"/>
        <end position="1247"/>
    </location>
</feature>
<name>S3CIV0_OPHP1</name>
<feature type="domain" description="RSE1/DDB1/CPSF1 first beta-propeller" evidence="5">
    <location>
        <begin position="12"/>
        <end position="406"/>
    </location>
</feature>
<dbReference type="STRING" id="1262450.S3CIV0"/>
<dbReference type="OMA" id="HQDFLMR"/>
<dbReference type="Proteomes" id="UP000016923">
    <property type="component" value="Unassembled WGS sequence"/>
</dbReference>
<dbReference type="VEuPathDB" id="FungiDB:F503_02451"/>
<evidence type="ECO:0000256" key="3">
    <source>
        <dbReference type="SAM" id="MobiDB-lite"/>
    </source>
</evidence>
<evidence type="ECO:0000256" key="2">
    <source>
        <dbReference type="ARBA" id="ARBA00023242"/>
    </source>
</evidence>
<reference evidence="7 8" key="1">
    <citation type="journal article" date="2013" name="BMC Genomics">
        <title>The genome and transcriptome of the pine saprophyte Ophiostoma piceae, and a comparison with the bark beetle-associated pine pathogen Grosmannia clavigera.</title>
        <authorList>
            <person name="Haridas S."/>
            <person name="Wang Y."/>
            <person name="Lim L."/>
            <person name="Massoumi Alamouti S."/>
            <person name="Jackman S."/>
            <person name="Docking R."/>
            <person name="Robertson G."/>
            <person name="Birol I."/>
            <person name="Bohlmann J."/>
            <person name="Breuil C."/>
        </authorList>
    </citation>
    <scope>NUCLEOTIDE SEQUENCE [LARGE SCALE GENOMIC DNA]</scope>
    <source>
        <strain evidence="7 8">UAMH 11346</strain>
    </source>
</reference>
<dbReference type="InterPro" id="IPR058543">
    <property type="entry name" value="Beta-prop_RSE1/DDB1/CPSF1_2nd"/>
</dbReference>
<dbReference type="Gene3D" id="1.10.150.910">
    <property type="match status" value="1"/>
</dbReference>
<dbReference type="GO" id="GO:0005634">
    <property type="term" value="C:nucleus"/>
    <property type="evidence" value="ECO:0007669"/>
    <property type="project" value="UniProtKB-SubCell"/>
</dbReference>
<dbReference type="SUPFAM" id="SSF69322">
    <property type="entry name" value="Tricorn protease domain 2"/>
    <property type="match status" value="1"/>
</dbReference>
<accession>S3CIV0</accession>
<feature type="domain" description="RSE1/DDB1/CPSF1 C-terminal" evidence="4">
    <location>
        <begin position="836"/>
        <end position="1015"/>
    </location>
</feature>
<dbReference type="Gene3D" id="2.130.10.10">
    <property type="entry name" value="YVTN repeat-like/Quinoprotein amine dehydrogenase"/>
    <property type="match status" value="3"/>
</dbReference>
<dbReference type="Pfam" id="PF23726">
    <property type="entry name" value="Beta-prop_RSE1_2nd"/>
    <property type="match status" value="1"/>
</dbReference>
<dbReference type="Pfam" id="PF10433">
    <property type="entry name" value="Beta-prop_RSE1_1st"/>
    <property type="match status" value="1"/>
</dbReference>
<dbReference type="GO" id="GO:0003677">
    <property type="term" value="F:DNA binding"/>
    <property type="evidence" value="ECO:0007669"/>
    <property type="project" value="UniProtKB-KW"/>
</dbReference>
<sequence>MAYVVPIHRSSSIRHALRIKLFSADEECLAIAKSNRVEIWRFTEHDELVLAHSQRVYGTISMLQALRPKDVTTELLFVGTDRFDFFTLAWDHALQSLQTVDHFYDIGEKHLRDSQSQDRCIVDPSGRYMSLLLWEGVLCVLRMKNRPKNTSRNTVAADSLDWMDQVRLSEMFIKASTFLHSETGHPKVAFLYQSQSDRSETRLSSYRLTSDDANSVASRFDTHRDRELNEDLKDIGSALLIPVEADGSERRHNFRGNSNNNNSAGSGDGEPHLGGLLIVGETRLIYYDGITHNRIEKATSTPAIYVAWAQFDRTHYFVADDQGTLRLLTLITRGPVVTRLDIRPIGKTARASTLVYYPSRSMLFVGSHAGDSQLYRISLSGEAPPSATEGSDDKKASSFCQLVQTFTNVGPIFDFSVVDMGSLDSENGVANEYSSGQARIVTGSGVYRDASLRSIRSGVGLEDAGILGDFSNVRSLYSLRLNPATTPPNKVDTLVVSFLTETRVFTFDGEGDIEEKDSLLGGSLEHQSLWASNITRGSQNLVLRVTSDAATLVDTDGGVTVATWSPPEGKSIISVSANDNWVLLSVDGTLLVSLSLDKDLAVAAQNDFSGTDQIACIHAAPKHQDTGVVSMWTAGTVTVVSLSTLQPAGNSVPFRSKNDSTSVARSIALVQVMPPHLAGPTLFVALDEGTVVMFSYNEKDSTLSAPKSTILGVHHANLHLLPSHDESTKGMYSILATANHPSLIYGSEGRIICAAVTAQDTTSVCPFDSEAFPGAVVLASQTEIKLANVDTMRRTHVQTIPIGETIRRVAYAQGERVFALACIGLEVIRGVEIAKCAIKLVDDVLFQPVGKPLLLTGDKEEFLESLICTELPDAQGTMSERFLVGTSFNSNADSAQGGGVASSYGNDPDDTSTMGRLLVVGIDSERNPYIVSAHRLRGPCRSLAVLADGDSKKIVLGLTRTVIVAEYTEMPLGTQSRLRKVASTRASTMVIDLAVNGRYIAIGDMMKSTAVVEYVPAVEAAGSDDEEEEDDATKVREKDKKYRYMKLDGDKKSKKQEAKPAQLVQVARNYQANWTTAVAALGGPSKTGDAAEDKMATDDTESGETISDKDFLSWLEADAYGNLSVLSYNSQGVTAEDRRRLRVTSEMNLGEMVNRIRRVDVEPTNAETAMVHPQAFLATTEGAVYLFGTVAPAALDLLLRLQARLETVVKGLGTTSFSSYRGFRNTERETSEPSRFLDGEMLERFLDLDEEQQQDVAQGLGPSVEDVRGRIEELRRMH</sequence>
<dbReference type="OrthoDB" id="433457at2759"/>
<feature type="region of interest" description="Disordered" evidence="3">
    <location>
        <begin position="249"/>
        <end position="271"/>
    </location>
</feature>
<proteinExistence type="predicted"/>
<evidence type="ECO:0000256" key="1">
    <source>
        <dbReference type="ARBA" id="ARBA00004123"/>
    </source>
</evidence>
<keyword evidence="2" id="KW-0539">Nucleus</keyword>
<dbReference type="EMBL" id="KE148153">
    <property type="protein sequence ID" value="EPE06323.1"/>
    <property type="molecule type" value="Genomic_DNA"/>
</dbReference>
<evidence type="ECO:0000313" key="7">
    <source>
        <dbReference type="EMBL" id="EPE06323.1"/>
    </source>
</evidence>
<evidence type="ECO:0000313" key="8">
    <source>
        <dbReference type="Proteomes" id="UP000016923"/>
    </source>
</evidence>
<keyword evidence="7" id="KW-0238">DNA-binding</keyword>
<dbReference type="InterPro" id="IPR004871">
    <property type="entry name" value="RSE1/DDB1/CPSF1_C"/>
</dbReference>
<feature type="compositionally biased region" description="Low complexity" evidence="3">
    <location>
        <begin position="256"/>
        <end position="265"/>
    </location>
</feature>
<evidence type="ECO:0000259" key="6">
    <source>
        <dbReference type="Pfam" id="PF23726"/>
    </source>
</evidence>
<evidence type="ECO:0000259" key="4">
    <source>
        <dbReference type="Pfam" id="PF03178"/>
    </source>
</evidence>
<dbReference type="Pfam" id="PF03178">
    <property type="entry name" value="CPSF_A"/>
    <property type="match status" value="2"/>
</dbReference>
<organism evidence="7 8">
    <name type="scientific">Ophiostoma piceae (strain UAMH 11346)</name>
    <name type="common">Sap stain fungus</name>
    <dbReference type="NCBI Taxonomy" id="1262450"/>
    <lineage>
        <taxon>Eukaryota</taxon>
        <taxon>Fungi</taxon>
        <taxon>Dikarya</taxon>
        <taxon>Ascomycota</taxon>
        <taxon>Pezizomycotina</taxon>
        <taxon>Sordariomycetes</taxon>
        <taxon>Sordariomycetidae</taxon>
        <taxon>Ophiostomatales</taxon>
        <taxon>Ophiostomataceae</taxon>
        <taxon>Ophiostoma</taxon>
    </lineage>
</organism>
<feature type="domain" description="RSE1/DDB1/CPSF1 second beta-propeller" evidence="6">
    <location>
        <begin position="469"/>
        <end position="788"/>
    </location>
</feature>